<evidence type="ECO:0000313" key="7">
    <source>
        <dbReference type="Proteomes" id="UP000831775"/>
    </source>
</evidence>
<keyword evidence="7" id="KW-1185">Reference proteome</keyword>
<evidence type="ECO:0000259" key="5">
    <source>
        <dbReference type="Pfam" id="PF07687"/>
    </source>
</evidence>
<dbReference type="Proteomes" id="UP000831775">
    <property type="component" value="Chromosome"/>
</dbReference>
<dbReference type="CDD" id="cd03885">
    <property type="entry name" value="M20_CPDG2"/>
    <property type="match status" value="1"/>
</dbReference>
<dbReference type="InterPro" id="IPR036264">
    <property type="entry name" value="Bact_exopeptidase_dim_dom"/>
</dbReference>
<proteinExistence type="predicted"/>
<evidence type="ECO:0000313" key="6">
    <source>
        <dbReference type="EMBL" id="UOQ59464.1"/>
    </source>
</evidence>
<protein>
    <submittedName>
        <fullName evidence="6">M20 family metallopeptidase</fullName>
    </submittedName>
</protein>
<dbReference type="SUPFAM" id="SSF53187">
    <property type="entry name" value="Zn-dependent exopeptidases"/>
    <property type="match status" value="1"/>
</dbReference>
<keyword evidence="2" id="KW-0479">Metal-binding</keyword>
<dbReference type="EMBL" id="CP095043">
    <property type="protein sequence ID" value="UOQ59464.1"/>
    <property type="molecule type" value="Genomic_DNA"/>
</dbReference>
<keyword evidence="4" id="KW-0862">Zinc</keyword>
<reference evidence="6 7" key="1">
    <citation type="submission" date="2022-04" db="EMBL/GenBank/DDBJ databases">
        <title>Leucobacter sp. isolated from rhizosphere of onion.</title>
        <authorList>
            <person name="Won M."/>
            <person name="Lee C.-M."/>
            <person name="Woen H.-Y."/>
            <person name="Kwon S.-W."/>
        </authorList>
    </citation>
    <scope>NUCLEOTIDE SEQUENCE [LARGE SCALE GENOMIC DNA]</scope>
    <source>
        <strain evidence="6 7">H25R-14</strain>
    </source>
</reference>
<comment type="cofactor">
    <cofactor evidence="1">
        <name>Zn(2+)</name>
        <dbReference type="ChEBI" id="CHEBI:29105"/>
    </cofactor>
</comment>
<dbReference type="InterPro" id="IPR050072">
    <property type="entry name" value="Peptidase_M20A"/>
</dbReference>
<dbReference type="InterPro" id="IPR011650">
    <property type="entry name" value="Peptidase_M20_dimer"/>
</dbReference>
<dbReference type="PIRSF" id="PIRSF037238">
    <property type="entry name" value="Carboxypeptidase_G2"/>
    <property type="match status" value="1"/>
</dbReference>
<accession>A0ABY4FT39</accession>
<dbReference type="InterPro" id="IPR001261">
    <property type="entry name" value="ArgE/DapE_CS"/>
</dbReference>
<feature type="domain" description="Peptidase M20 dimerisation" evidence="5">
    <location>
        <begin position="182"/>
        <end position="276"/>
    </location>
</feature>
<dbReference type="PANTHER" id="PTHR43808">
    <property type="entry name" value="ACETYLORNITHINE DEACETYLASE"/>
    <property type="match status" value="1"/>
</dbReference>
<dbReference type="PROSITE" id="PS00758">
    <property type="entry name" value="ARGE_DAPE_CPG2_1"/>
    <property type="match status" value="1"/>
</dbReference>
<keyword evidence="3" id="KW-0378">Hydrolase</keyword>
<evidence type="ECO:0000256" key="4">
    <source>
        <dbReference type="ARBA" id="ARBA00022833"/>
    </source>
</evidence>
<evidence type="ECO:0000256" key="3">
    <source>
        <dbReference type="ARBA" id="ARBA00022801"/>
    </source>
</evidence>
<gene>
    <name evidence="6" type="ORF">MUN76_10410</name>
</gene>
<name>A0ABY4FT39_9MICO</name>
<dbReference type="Pfam" id="PF01546">
    <property type="entry name" value="Peptidase_M20"/>
    <property type="match status" value="1"/>
</dbReference>
<evidence type="ECO:0000256" key="2">
    <source>
        <dbReference type="ARBA" id="ARBA00022723"/>
    </source>
</evidence>
<evidence type="ECO:0000256" key="1">
    <source>
        <dbReference type="ARBA" id="ARBA00001947"/>
    </source>
</evidence>
<dbReference type="InterPro" id="IPR017150">
    <property type="entry name" value="Pept_M20_glutamate_carboxypep"/>
</dbReference>
<organism evidence="6 7">
    <name type="scientific">Leucobacter rhizosphaerae</name>
    <dbReference type="NCBI Taxonomy" id="2932245"/>
    <lineage>
        <taxon>Bacteria</taxon>
        <taxon>Bacillati</taxon>
        <taxon>Actinomycetota</taxon>
        <taxon>Actinomycetes</taxon>
        <taxon>Micrococcales</taxon>
        <taxon>Microbacteriaceae</taxon>
        <taxon>Leucobacter</taxon>
    </lineage>
</organism>
<dbReference type="Gene3D" id="3.40.630.10">
    <property type="entry name" value="Zn peptidases"/>
    <property type="match status" value="1"/>
</dbReference>
<dbReference type="Pfam" id="PF07687">
    <property type="entry name" value="M20_dimer"/>
    <property type="match status" value="1"/>
</dbReference>
<dbReference type="RefSeq" id="WP_244684488.1">
    <property type="nucleotide sequence ID" value="NZ_CP095043.1"/>
</dbReference>
<sequence length="398" mass="41276">MSAGSAVTSGESDAGTDAGLAAEARLRQLVEIESPTGHRAGIGACFDLVDSWVAPLLGRPGTRDVVDGVEHLSWRAPDDAGVLLLGHMDTVWPVGTLTRMPYTRDGERVSGPGTFDMKAGIVAAIGALELLRGSAVLDSVSVLLTGDEETGSLTSRPLIEAAALRSNAVLIGEPSLRGAVKVARRGASIYRLDVTGRAAHAGLDPEKGVSAIAELSHQVLALAALTEPALGTTVTPTVSRAGTTVNTVPEHAEVHVDVRAWSMAELERIDARIRGLVPVDPGARLTISGGINRPPLQRELAQGLYDLAREVADDLGHAPLEGTEVGGGSDGNFTAALGIPTLDGLGPLGDGAHAPHEWVHLGSVVERSQVLAGLITRLQASPSRDLSSILSEEEEDTK</sequence>
<dbReference type="Gene3D" id="3.30.70.360">
    <property type="match status" value="1"/>
</dbReference>
<dbReference type="SUPFAM" id="SSF55031">
    <property type="entry name" value="Bacterial exopeptidase dimerisation domain"/>
    <property type="match status" value="1"/>
</dbReference>
<dbReference type="InterPro" id="IPR002933">
    <property type="entry name" value="Peptidase_M20"/>
</dbReference>
<dbReference type="PANTHER" id="PTHR43808:SF9">
    <property type="entry name" value="BLL0789 PROTEIN"/>
    <property type="match status" value="1"/>
</dbReference>